<evidence type="ECO:0000313" key="2">
    <source>
        <dbReference type="Proteomes" id="UP000319103"/>
    </source>
</evidence>
<name>A0A540WG99_9ACTN</name>
<sequence length="392" mass="42570">MTATMLRDEADLLARTLLDAVPGLVVTAWGSTARRERTPSSDLDLMCWNPGGAELPALTVQYAQYLDLVACTGGRGALRGFATANATDLHAVMFSEVIGGDPALVSAFEEVVGDLWRDSRLRAQEVCHLLATAVLLPAVHGATLYRPEKFALGATRCWTALAECGALIEGRSRHHATEPVLGALAAQGLVEPGAPAAFATAMRLRRDCEQGRTSHREQQVRRAALAAEFLASVRRLLDRRHDWLAANAPLDSEVLQQLAAVLTGTAIPARAEGTACRSEPQAMLQVFLAGSARQVRAQLERAYGGSWWVRHAALMNPHTDAATLRLIVRQSASHRRRWADRNLLLYALRHPNASQGLLDDIARRGHPLRPMDCEAARAAAAALADRRSHHSR</sequence>
<protein>
    <submittedName>
        <fullName evidence="1">Uncharacterized protein</fullName>
    </submittedName>
</protein>
<organism evidence="1 2">
    <name type="scientific">Kitasatospora acidiphila</name>
    <dbReference type="NCBI Taxonomy" id="2567942"/>
    <lineage>
        <taxon>Bacteria</taxon>
        <taxon>Bacillati</taxon>
        <taxon>Actinomycetota</taxon>
        <taxon>Actinomycetes</taxon>
        <taxon>Kitasatosporales</taxon>
        <taxon>Streptomycetaceae</taxon>
        <taxon>Kitasatospora</taxon>
    </lineage>
</organism>
<evidence type="ECO:0000313" key="1">
    <source>
        <dbReference type="EMBL" id="TQF08012.1"/>
    </source>
</evidence>
<dbReference type="AlphaFoldDB" id="A0A540WG99"/>
<dbReference type="Proteomes" id="UP000319103">
    <property type="component" value="Unassembled WGS sequence"/>
</dbReference>
<dbReference type="SUPFAM" id="SSF81301">
    <property type="entry name" value="Nucleotidyltransferase"/>
    <property type="match status" value="1"/>
</dbReference>
<dbReference type="InterPro" id="IPR043519">
    <property type="entry name" value="NT_sf"/>
</dbReference>
<comment type="caution">
    <text evidence="1">The sequence shown here is derived from an EMBL/GenBank/DDBJ whole genome shotgun (WGS) entry which is preliminary data.</text>
</comment>
<gene>
    <name evidence="1" type="ORF">E6W39_00170</name>
</gene>
<accession>A0A540WG99</accession>
<dbReference type="OrthoDB" id="5179108at2"/>
<proteinExistence type="predicted"/>
<dbReference type="RefSeq" id="WP_141631673.1">
    <property type="nucleotide sequence ID" value="NZ_VIGB01000001.1"/>
</dbReference>
<dbReference type="EMBL" id="VIGB01000001">
    <property type="protein sequence ID" value="TQF08012.1"/>
    <property type="molecule type" value="Genomic_DNA"/>
</dbReference>
<reference evidence="1 2" key="1">
    <citation type="submission" date="2019-06" db="EMBL/GenBank/DDBJ databases">
        <title>Description of Kitasatospora acidophila sp. nov. isolated from pine grove soil, and reclassification of Streptomyces novaecaesareae to Kitasatospora novaeceasareae comb. nov.</title>
        <authorList>
            <person name="Kim M.J."/>
        </authorList>
    </citation>
    <scope>NUCLEOTIDE SEQUENCE [LARGE SCALE GENOMIC DNA]</scope>
    <source>
        <strain evidence="1 2">MMS16-CNU292</strain>
    </source>
</reference>
<keyword evidence="2" id="KW-1185">Reference proteome</keyword>